<accession>A0A423SWJ8</accession>
<feature type="region of interest" description="Disordered" evidence="1">
    <location>
        <begin position="434"/>
        <end position="456"/>
    </location>
</feature>
<feature type="region of interest" description="Disordered" evidence="1">
    <location>
        <begin position="265"/>
        <end position="322"/>
    </location>
</feature>
<protein>
    <submittedName>
        <fullName evidence="2">Uncharacterized protein</fullName>
    </submittedName>
</protein>
<feature type="compositionally biased region" description="Low complexity" evidence="1">
    <location>
        <begin position="752"/>
        <end position="777"/>
    </location>
</feature>
<evidence type="ECO:0000313" key="2">
    <source>
        <dbReference type="EMBL" id="ROT68562.1"/>
    </source>
</evidence>
<dbReference type="OrthoDB" id="6361750at2759"/>
<evidence type="ECO:0000256" key="1">
    <source>
        <dbReference type="SAM" id="MobiDB-lite"/>
    </source>
</evidence>
<name>A0A423SWJ8_PENVA</name>
<reference evidence="2 3" key="2">
    <citation type="submission" date="2019-01" db="EMBL/GenBank/DDBJ databases">
        <title>The decoding of complex shrimp genome reveals the adaptation for benthos swimmer, frequently molting mechanism and breeding impact on genome.</title>
        <authorList>
            <person name="Sun Y."/>
            <person name="Gao Y."/>
            <person name="Yu Y."/>
        </authorList>
    </citation>
    <scope>NUCLEOTIDE SEQUENCE [LARGE SCALE GENOMIC DNA]</scope>
    <source>
        <tissue evidence="2">Muscle</tissue>
    </source>
</reference>
<dbReference type="Proteomes" id="UP000283509">
    <property type="component" value="Unassembled WGS sequence"/>
</dbReference>
<feature type="compositionally biased region" description="Polar residues" evidence="1">
    <location>
        <begin position="589"/>
        <end position="609"/>
    </location>
</feature>
<gene>
    <name evidence="2" type="ORF">C7M84_013294</name>
</gene>
<proteinExistence type="predicted"/>
<evidence type="ECO:0000313" key="3">
    <source>
        <dbReference type="Proteomes" id="UP000283509"/>
    </source>
</evidence>
<feature type="region of interest" description="Disordered" evidence="1">
    <location>
        <begin position="552"/>
        <end position="656"/>
    </location>
</feature>
<sequence>MRLNDGAFVCSTMGLAFVVLNDGLSCANDGASMLNGLSCPACNDGAFVCSWGFRVLNDGACAQRWDGMACVFRSAVRAEAPTGTKPRANERANSAINGVGKAAPERKIGRRGRQVGVVLHRRDLERNICVEIERRKIRTYGGGKPCRFLRQERCVQSLVSFHPSASSDPLFLRSFHFLSPIFLGLSLQHFRSRYSSRGTHTWNQVLSCSLPALTTFNMRMTLVLVVALALLSSASAQRPSRLQQMVRGFMDDMSDMASRIGTGMLKSINNRPGVARENRPGFPGRKRQRPVPLDDLPARQSSDNLVAPNDPQRPRPVVRQERPRLTFRQFVDGTMAGLRNLFPRLTRRNFHRSARDVQVSPPDYSPPDLNYDSGTFDLHPDPIYVHQPSPSHPTVQVTVNVYNDQNPTKDKDAPDEAPTHAPEYDLTVTHHTNHSFSVTHTPKKTDEGKGQSQQTLYPTTEHSVSSYVGNMHASPSNSYSVRRSDVFPETEWHPERHQRSEEILSPEQMQFGAQSLDMIYGYYFGDDNNGQIHDSKPLGSFRRQHVQLNRNVNDRQDFDAADEGQGYKDGFLHGFNQGFESGVKVNGNRGPSNNNKDPNHSHNSNPYNTRGSNGNRGSNNNFASQYNNNNNPSYSGQVSSSNSMVSQFSESGGEGTGTAGCGVRCLWDDLMNTLDHYSNNGGTEASKVTGASPSGGVEGHVVHQQHGSGGAYQGPSNVPQAALNPYAGNADSNTPGVSTVNTKTQNTNSYHQSMSSGRGPSQRQQSFGYRGRPFGNRRPPPGAPQFHSQRDELLPPGPPYSSHSYDLGSHDGRVRSGVGGQSREQQWNLRRRWDTHKGKMI</sequence>
<feature type="region of interest" description="Disordered" evidence="1">
    <location>
        <begin position="684"/>
        <end position="841"/>
    </location>
</feature>
<comment type="caution">
    <text evidence="2">The sequence shown here is derived from an EMBL/GenBank/DDBJ whole genome shotgun (WGS) entry which is preliminary data.</text>
</comment>
<dbReference type="AlphaFoldDB" id="A0A423SWJ8"/>
<feature type="compositionally biased region" description="Basic and acidic residues" evidence="1">
    <location>
        <begin position="831"/>
        <end position="841"/>
    </location>
</feature>
<feature type="compositionally biased region" description="Polar residues" evidence="1">
    <location>
        <begin position="730"/>
        <end position="751"/>
    </location>
</feature>
<feature type="compositionally biased region" description="Low complexity" evidence="1">
    <location>
        <begin position="610"/>
        <end position="651"/>
    </location>
</feature>
<reference evidence="2 3" key="1">
    <citation type="submission" date="2018-04" db="EMBL/GenBank/DDBJ databases">
        <authorList>
            <person name="Zhang X."/>
            <person name="Yuan J."/>
            <person name="Li F."/>
            <person name="Xiang J."/>
        </authorList>
    </citation>
    <scope>NUCLEOTIDE SEQUENCE [LARGE SCALE GENOMIC DNA]</scope>
    <source>
        <tissue evidence="2">Muscle</tissue>
    </source>
</reference>
<dbReference type="EMBL" id="QCYY01002657">
    <property type="protein sequence ID" value="ROT68562.1"/>
    <property type="molecule type" value="Genomic_DNA"/>
</dbReference>
<organism evidence="2 3">
    <name type="scientific">Penaeus vannamei</name>
    <name type="common">Whiteleg shrimp</name>
    <name type="synonym">Litopenaeus vannamei</name>
    <dbReference type="NCBI Taxonomy" id="6689"/>
    <lineage>
        <taxon>Eukaryota</taxon>
        <taxon>Metazoa</taxon>
        <taxon>Ecdysozoa</taxon>
        <taxon>Arthropoda</taxon>
        <taxon>Crustacea</taxon>
        <taxon>Multicrustacea</taxon>
        <taxon>Malacostraca</taxon>
        <taxon>Eumalacostraca</taxon>
        <taxon>Eucarida</taxon>
        <taxon>Decapoda</taxon>
        <taxon>Dendrobranchiata</taxon>
        <taxon>Penaeoidea</taxon>
        <taxon>Penaeidae</taxon>
        <taxon>Penaeus</taxon>
    </lineage>
</organism>
<keyword evidence="3" id="KW-1185">Reference proteome</keyword>